<organism evidence="2 3">
    <name type="scientific">Dryococelus australis</name>
    <dbReference type="NCBI Taxonomy" id="614101"/>
    <lineage>
        <taxon>Eukaryota</taxon>
        <taxon>Metazoa</taxon>
        <taxon>Ecdysozoa</taxon>
        <taxon>Arthropoda</taxon>
        <taxon>Hexapoda</taxon>
        <taxon>Insecta</taxon>
        <taxon>Pterygota</taxon>
        <taxon>Neoptera</taxon>
        <taxon>Polyneoptera</taxon>
        <taxon>Phasmatodea</taxon>
        <taxon>Verophasmatodea</taxon>
        <taxon>Anareolatae</taxon>
        <taxon>Phasmatidae</taxon>
        <taxon>Eurycanthinae</taxon>
        <taxon>Dryococelus</taxon>
    </lineage>
</organism>
<accession>A0ABQ9G5K5</accession>
<gene>
    <name evidence="2" type="ORF">PR048_031538</name>
</gene>
<reference evidence="2 3" key="1">
    <citation type="submission" date="2023-02" db="EMBL/GenBank/DDBJ databases">
        <title>LHISI_Scaffold_Assembly.</title>
        <authorList>
            <person name="Stuart O.P."/>
            <person name="Cleave R."/>
            <person name="Magrath M.J.L."/>
            <person name="Mikheyev A.S."/>
        </authorList>
    </citation>
    <scope>NUCLEOTIDE SEQUENCE [LARGE SCALE GENOMIC DNA]</scope>
    <source>
        <strain evidence="2">Daus_M_001</strain>
        <tissue evidence="2">Leg muscle</tissue>
    </source>
</reference>
<dbReference type="Proteomes" id="UP001159363">
    <property type="component" value="Chromosome 14"/>
</dbReference>
<evidence type="ECO:0000313" key="2">
    <source>
        <dbReference type="EMBL" id="KAJ8867735.1"/>
    </source>
</evidence>
<evidence type="ECO:0000256" key="1">
    <source>
        <dbReference type="SAM" id="MobiDB-lite"/>
    </source>
</evidence>
<feature type="region of interest" description="Disordered" evidence="1">
    <location>
        <begin position="203"/>
        <end position="223"/>
    </location>
</feature>
<protein>
    <submittedName>
        <fullName evidence="2">Uncharacterized protein</fullName>
    </submittedName>
</protein>
<dbReference type="EMBL" id="JARBHB010000015">
    <property type="protein sequence ID" value="KAJ8867735.1"/>
    <property type="molecule type" value="Genomic_DNA"/>
</dbReference>
<feature type="region of interest" description="Disordered" evidence="1">
    <location>
        <begin position="411"/>
        <end position="442"/>
    </location>
</feature>
<comment type="caution">
    <text evidence="2">The sequence shown here is derived from an EMBL/GenBank/DDBJ whole genome shotgun (WGS) entry which is preliminary data.</text>
</comment>
<sequence>MFSEREEGDGGLFLKSPQQLIKGLGSESHGYHGAHRNVQYTSEPYCSSKHTLHREVDSPIGVELQSTLFPLKTGVGGRLLASCVGEPSSIPGGIAPGFTQVGIVPGDAAARWVFSGFSSLPSHSFWRCFILTSFHPHRREGNSLYQPPFPSFYTSHLGSPSFVKALPPSSLSPPRHPSSRLASTTTLPRLEIVGVKNIAEEAGAPHLTSPPPPSPRAKQASWPWTTGHRPASLALARLARGTGPDSYSPLSEGAECQMPLSSNQDVHRLHLRIQTWEQPFILGTPATYTRKNVGFPFTIQILVTNSPTGGQANRKYSADQTQDPFTKLRSAILLNNTPTYKESPCQFSPPILFMLLEVGSRRRLTTAGHTHLHISLVRCPDDKRRRSQCYVGRYRAQMKDRGPKRTRLYAENLGRRSNGKRRDGEMERERERDRETRRNLAKRLSTATAAAAYYDLRGPGAARL</sequence>
<keyword evidence="3" id="KW-1185">Reference proteome</keyword>
<evidence type="ECO:0000313" key="3">
    <source>
        <dbReference type="Proteomes" id="UP001159363"/>
    </source>
</evidence>
<name>A0ABQ9G5K5_9NEOP</name>
<proteinExistence type="predicted"/>
<feature type="compositionally biased region" description="Basic and acidic residues" evidence="1">
    <location>
        <begin position="420"/>
        <end position="438"/>
    </location>
</feature>